<dbReference type="EMBL" id="WIXP02000013">
    <property type="protein sequence ID" value="KAF6201144.1"/>
    <property type="molecule type" value="Genomic_DNA"/>
</dbReference>
<comment type="caution">
    <text evidence="2">The sequence shown here is derived from an EMBL/GenBank/DDBJ whole genome shotgun (WGS) entry which is preliminary data.</text>
</comment>
<protein>
    <submittedName>
        <fullName evidence="2">Uncharacterized protein</fullName>
    </submittedName>
</protein>
<organism evidence="2 3">
    <name type="scientific">Apolygus lucorum</name>
    <name type="common">Small green plant bug</name>
    <name type="synonym">Lygocoris lucorum</name>
    <dbReference type="NCBI Taxonomy" id="248454"/>
    <lineage>
        <taxon>Eukaryota</taxon>
        <taxon>Metazoa</taxon>
        <taxon>Ecdysozoa</taxon>
        <taxon>Arthropoda</taxon>
        <taxon>Hexapoda</taxon>
        <taxon>Insecta</taxon>
        <taxon>Pterygota</taxon>
        <taxon>Neoptera</taxon>
        <taxon>Paraneoptera</taxon>
        <taxon>Hemiptera</taxon>
        <taxon>Heteroptera</taxon>
        <taxon>Panheteroptera</taxon>
        <taxon>Cimicomorpha</taxon>
        <taxon>Miridae</taxon>
        <taxon>Mirini</taxon>
        <taxon>Apolygus</taxon>
    </lineage>
</organism>
<dbReference type="Proteomes" id="UP000466442">
    <property type="component" value="Unassembled WGS sequence"/>
</dbReference>
<evidence type="ECO:0000313" key="2">
    <source>
        <dbReference type="EMBL" id="KAF6201144.1"/>
    </source>
</evidence>
<dbReference type="AlphaFoldDB" id="A0A8S9WY30"/>
<reference evidence="2" key="1">
    <citation type="journal article" date="2021" name="Mol. Ecol. Resour.">
        <title>Apolygus lucorum genome provides insights into omnivorousness and mesophyll feeding.</title>
        <authorList>
            <person name="Liu Y."/>
            <person name="Liu H."/>
            <person name="Wang H."/>
            <person name="Huang T."/>
            <person name="Liu B."/>
            <person name="Yang B."/>
            <person name="Yin L."/>
            <person name="Li B."/>
            <person name="Zhang Y."/>
            <person name="Zhang S."/>
            <person name="Jiang F."/>
            <person name="Zhang X."/>
            <person name="Ren Y."/>
            <person name="Wang B."/>
            <person name="Wang S."/>
            <person name="Lu Y."/>
            <person name="Wu K."/>
            <person name="Fan W."/>
            <person name="Wang G."/>
        </authorList>
    </citation>
    <scope>NUCLEOTIDE SEQUENCE</scope>
    <source>
        <strain evidence="2">12Hb</strain>
    </source>
</reference>
<name>A0A8S9WY30_APOLU</name>
<proteinExistence type="predicted"/>
<accession>A0A8S9WY30</accession>
<keyword evidence="1" id="KW-0175">Coiled coil</keyword>
<sequence>MEECLQGDDSVNDELVNEVEVVSDSNSDSGDATSTGVATVGEGESSMATMTTTPAASPSVAPINFPLYQNEMDLLVSEVRALKERMADLMKRVQERLAQEESEAAAWAANRAVNEPLEVVNTPTEAARVLLPSQIHPAVKRKSTTSKYSKKKRIVTPCGTARISRSLNVRQTTTIVGSVNLATAAYDDDEDLY</sequence>
<keyword evidence="3" id="KW-1185">Reference proteome</keyword>
<gene>
    <name evidence="2" type="ORF">GE061_005591</name>
</gene>
<evidence type="ECO:0000313" key="3">
    <source>
        <dbReference type="Proteomes" id="UP000466442"/>
    </source>
</evidence>
<feature type="coiled-coil region" evidence="1">
    <location>
        <begin position="72"/>
        <end position="110"/>
    </location>
</feature>
<evidence type="ECO:0000256" key="1">
    <source>
        <dbReference type="SAM" id="Coils"/>
    </source>
</evidence>